<dbReference type="PANTHER" id="PTHR37422:SF13">
    <property type="entry name" value="LIPOPOLYSACCHARIDE BIOSYNTHESIS PROTEIN PA4999-RELATED"/>
    <property type="match status" value="1"/>
</dbReference>
<accession>A0A399T3F7</accession>
<feature type="transmembrane region" description="Helical" evidence="5">
    <location>
        <begin position="212"/>
        <end position="231"/>
    </location>
</feature>
<evidence type="ECO:0000259" key="6">
    <source>
        <dbReference type="Pfam" id="PF04932"/>
    </source>
</evidence>
<comment type="caution">
    <text evidence="7">The sequence shown here is derived from an EMBL/GenBank/DDBJ whole genome shotgun (WGS) entry which is preliminary data.</text>
</comment>
<organism evidence="7 8">
    <name type="scientific">Maribellus luteus</name>
    <dbReference type="NCBI Taxonomy" id="2305463"/>
    <lineage>
        <taxon>Bacteria</taxon>
        <taxon>Pseudomonadati</taxon>
        <taxon>Bacteroidota</taxon>
        <taxon>Bacteroidia</taxon>
        <taxon>Marinilabiliales</taxon>
        <taxon>Prolixibacteraceae</taxon>
        <taxon>Maribellus</taxon>
    </lineage>
</organism>
<dbReference type="InterPro" id="IPR007016">
    <property type="entry name" value="O-antigen_ligase-rel_domated"/>
</dbReference>
<feature type="transmembrane region" description="Helical" evidence="5">
    <location>
        <begin position="12"/>
        <end position="30"/>
    </location>
</feature>
<keyword evidence="4 5" id="KW-0472">Membrane</keyword>
<comment type="subcellular location">
    <subcellularLocation>
        <location evidence="1">Membrane</location>
        <topology evidence="1">Multi-pass membrane protein</topology>
    </subcellularLocation>
</comment>
<dbReference type="Pfam" id="PF04932">
    <property type="entry name" value="Wzy_C"/>
    <property type="match status" value="1"/>
</dbReference>
<dbReference type="GO" id="GO:0016874">
    <property type="term" value="F:ligase activity"/>
    <property type="evidence" value="ECO:0007669"/>
    <property type="project" value="UniProtKB-KW"/>
</dbReference>
<reference evidence="7 8" key="1">
    <citation type="submission" date="2018-08" db="EMBL/GenBank/DDBJ databases">
        <title>Pallidiluteibacterium maritimus gen. nov., sp. nov., isolated from coastal sediment.</title>
        <authorList>
            <person name="Zhou L.Y."/>
        </authorList>
    </citation>
    <scope>NUCLEOTIDE SEQUENCE [LARGE SCALE GENOMIC DNA]</scope>
    <source>
        <strain evidence="7 8">XSD2</strain>
    </source>
</reference>
<keyword evidence="2 5" id="KW-0812">Transmembrane</keyword>
<feature type="transmembrane region" description="Helical" evidence="5">
    <location>
        <begin position="238"/>
        <end position="255"/>
    </location>
</feature>
<feature type="transmembrane region" description="Helical" evidence="5">
    <location>
        <begin position="285"/>
        <end position="304"/>
    </location>
</feature>
<feature type="transmembrane region" description="Helical" evidence="5">
    <location>
        <begin position="458"/>
        <end position="475"/>
    </location>
</feature>
<evidence type="ECO:0000256" key="5">
    <source>
        <dbReference type="SAM" id="Phobius"/>
    </source>
</evidence>
<dbReference type="PANTHER" id="PTHR37422">
    <property type="entry name" value="TEICHURONIC ACID BIOSYNTHESIS PROTEIN TUAE"/>
    <property type="match status" value="1"/>
</dbReference>
<dbReference type="AlphaFoldDB" id="A0A399T3F7"/>
<feature type="transmembrane region" description="Helical" evidence="5">
    <location>
        <begin position="399"/>
        <end position="417"/>
    </location>
</feature>
<evidence type="ECO:0000256" key="4">
    <source>
        <dbReference type="ARBA" id="ARBA00023136"/>
    </source>
</evidence>
<evidence type="ECO:0000256" key="1">
    <source>
        <dbReference type="ARBA" id="ARBA00004141"/>
    </source>
</evidence>
<keyword evidence="3 5" id="KW-1133">Transmembrane helix</keyword>
<keyword evidence="7" id="KW-0436">Ligase</keyword>
<dbReference type="Proteomes" id="UP000265926">
    <property type="component" value="Unassembled WGS sequence"/>
</dbReference>
<feature type="transmembrane region" description="Helical" evidence="5">
    <location>
        <begin position="111"/>
        <end position="129"/>
    </location>
</feature>
<feature type="transmembrane region" description="Helical" evidence="5">
    <location>
        <begin position="261"/>
        <end position="278"/>
    </location>
</feature>
<evidence type="ECO:0000256" key="3">
    <source>
        <dbReference type="ARBA" id="ARBA00022989"/>
    </source>
</evidence>
<gene>
    <name evidence="7" type="ORF">D1614_00100</name>
</gene>
<dbReference type="SUPFAM" id="SSF81665">
    <property type="entry name" value="Calcium ATPase, transmembrane domain M"/>
    <property type="match status" value="1"/>
</dbReference>
<evidence type="ECO:0000313" key="7">
    <source>
        <dbReference type="EMBL" id="RIJ50378.1"/>
    </source>
</evidence>
<feature type="transmembrane region" description="Helical" evidence="5">
    <location>
        <begin position="429"/>
        <end position="446"/>
    </location>
</feature>
<proteinExistence type="predicted"/>
<dbReference type="InterPro" id="IPR051533">
    <property type="entry name" value="WaaL-like"/>
</dbReference>
<dbReference type="InterPro" id="IPR023298">
    <property type="entry name" value="ATPase_P-typ_TM_dom_sf"/>
</dbReference>
<evidence type="ECO:0000313" key="8">
    <source>
        <dbReference type="Proteomes" id="UP000265926"/>
    </source>
</evidence>
<keyword evidence="8" id="KW-1185">Reference proteome</keyword>
<dbReference type="GO" id="GO:0016020">
    <property type="term" value="C:membrane"/>
    <property type="evidence" value="ECO:0007669"/>
    <property type="project" value="UniProtKB-SubCell"/>
</dbReference>
<evidence type="ECO:0000256" key="2">
    <source>
        <dbReference type="ARBA" id="ARBA00022692"/>
    </source>
</evidence>
<feature type="transmembrane region" description="Helical" evidence="5">
    <location>
        <begin position="42"/>
        <end position="62"/>
    </location>
</feature>
<feature type="transmembrane region" description="Helical" evidence="5">
    <location>
        <begin position="141"/>
        <end position="159"/>
    </location>
</feature>
<dbReference type="EMBL" id="QWGR01000001">
    <property type="protein sequence ID" value="RIJ50378.1"/>
    <property type="molecule type" value="Genomic_DNA"/>
</dbReference>
<sequence length="492" mass="56465">MRVLKSKQIKLSLFYFISIGFILLNLWFVVKKDMLYLNALPLVAALLLAAVYSFDKIIYLIVFFSPLSLPLSELSSGFGFDMYLPTEPLIFGLLIIFFLKILQERKFDRRILLHPVSLVIYLNLFWILITSITSTMPLVSFKFLLMRIWFLAVLYFLTAKLFSQGKNMEKYVWLYVIPFMMVIFYATFRHLVYGLWDKQASHFVVMPFFNDHTSYGASLAFYLPFLLMFVFDKSQSKRWRTFATFAFFVVLMGFVLSYSRAAWLSLLAAIGVWGILLLKIRFKTIFITVVTVGTLFFAFQQQILMKLEQNSQESSAHLGTHISSMSNISTDASNLERINRWSCAIRMFQDKPVFGFGPGTYMFQYAPYQLTKERTIISTNAADGGNAHSEYLGPLSESGVLGLLTFLLIIGVVLYTAINTYTRTTDPRLKKIVLVALLGLITYYVHGFLNNFLDTDKLSVPFWGFTAMIVAIDIISRENPIRKSSINLTNAD</sequence>
<feature type="domain" description="O-antigen ligase-related" evidence="6">
    <location>
        <begin position="245"/>
        <end position="407"/>
    </location>
</feature>
<protein>
    <submittedName>
        <fullName evidence="7">O-antigen ligase family protein</fullName>
    </submittedName>
</protein>
<name>A0A399T3F7_9BACT</name>
<feature type="transmembrane region" description="Helical" evidence="5">
    <location>
        <begin position="82"/>
        <end position="99"/>
    </location>
</feature>
<feature type="transmembrane region" description="Helical" evidence="5">
    <location>
        <begin position="171"/>
        <end position="192"/>
    </location>
</feature>